<dbReference type="GO" id="GO:0043545">
    <property type="term" value="P:molybdopterin cofactor metabolic process"/>
    <property type="evidence" value="ECO:0007669"/>
    <property type="project" value="TreeGrafter"/>
</dbReference>
<dbReference type="GO" id="GO:0008265">
    <property type="term" value="F:molybdenum cofactor sulfurtransferase activity"/>
    <property type="evidence" value="ECO:0007669"/>
    <property type="project" value="TreeGrafter"/>
</dbReference>
<dbReference type="EMBL" id="JAVRRL010000024">
    <property type="protein sequence ID" value="KAK5113404.1"/>
    <property type="molecule type" value="Genomic_DNA"/>
</dbReference>
<dbReference type="Proteomes" id="UP001310890">
    <property type="component" value="Unassembled WGS sequence"/>
</dbReference>
<evidence type="ECO:0000256" key="1">
    <source>
        <dbReference type="SAM" id="MobiDB-lite"/>
    </source>
</evidence>
<dbReference type="InterPro" id="IPR015421">
    <property type="entry name" value="PyrdxlP-dep_Trfase_major"/>
</dbReference>
<feature type="compositionally biased region" description="Gly residues" evidence="1">
    <location>
        <begin position="670"/>
        <end position="680"/>
    </location>
</feature>
<dbReference type="Gene3D" id="3.40.640.10">
    <property type="entry name" value="Type I PLP-dependent aspartate aminotransferase-like (Major domain)"/>
    <property type="match status" value="1"/>
</dbReference>
<comment type="caution">
    <text evidence="3">The sequence shown here is derived from an EMBL/GenBank/DDBJ whole genome shotgun (WGS) entry which is preliminary data.</text>
</comment>
<dbReference type="AlphaFoldDB" id="A0AAN7TRX2"/>
<feature type="compositionally biased region" description="Low complexity" evidence="1">
    <location>
        <begin position="579"/>
        <end position="603"/>
    </location>
</feature>
<dbReference type="InterPro" id="IPR015424">
    <property type="entry name" value="PyrdxlP-dep_Trfase"/>
</dbReference>
<organism evidence="3 4">
    <name type="scientific">Meristemomyces frigidus</name>
    <dbReference type="NCBI Taxonomy" id="1508187"/>
    <lineage>
        <taxon>Eukaryota</taxon>
        <taxon>Fungi</taxon>
        <taxon>Dikarya</taxon>
        <taxon>Ascomycota</taxon>
        <taxon>Pezizomycotina</taxon>
        <taxon>Dothideomycetes</taxon>
        <taxon>Dothideomycetidae</taxon>
        <taxon>Mycosphaerellales</taxon>
        <taxon>Teratosphaeriaceae</taxon>
        <taxon>Meristemomyces</taxon>
    </lineage>
</organism>
<dbReference type="PANTHER" id="PTHR14237">
    <property type="entry name" value="MOLYBDOPTERIN COFACTOR SULFURASE MOSC"/>
    <property type="match status" value="1"/>
</dbReference>
<feature type="domain" description="Aminotransferase class V" evidence="2">
    <location>
        <begin position="94"/>
        <end position="467"/>
    </location>
</feature>
<evidence type="ECO:0000259" key="2">
    <source>
        <dbReference type="Pfam" id="PF00266"/>
    </source>
</evidence>
<evidence type="ECO:0000313" key="3">
    <source>
        <dbReference type="EMBL" id="KAK5113404.1"/>
    </source>
</evidence>
<accession>A0AAN7TRX2</accession>
<dbReference type="PANTHER" id="PTHR14237:SF80">
    <property type="entry name" value="MOLYBDENUM COFACTOR SULFURASE"/>
    <property type="match status" value="1"/>
</dbReference>
<gene>
    <name evidence="3" type="ORF">LTR62_003504</name>
</gene>
<dbReference type="Pfam" id="PF00266">
    <property type="entry name" value="Aminotran_5"/>
    <property type="match status" value="1"/>
</dbReference>
<feature type="region of interest" description="Disordered" evidence="1">
    <location>
        <begin position="567"/>
        <end position="613"/>
    </location>
</feature>
<dbReference type="Gene3D" id="3.90.1150.10">
    <property type="entry name" value="Aspartate Aminotransferase, domain 1"/>
    <property type="match status" value="1"/>
</dbReference>
<feature type="compositionally biased region" description="Polar residues" evidence="1">
    <location>
        <begin position="1"/>
        <end position="36"/>
    </location>
</feature>
<name>A0AAN7TRX2_9PEZI</name>
<dbReference type="SUPFAM" id="SSF53383">
    <property type="entry name" value="PLP-dependent transferases"/>
    <property type="match status" value="1"/>
</dbReference>
<evidence type="ECO:0000313" key="4">
    <source>
        <dbReference type="Proteomes" id="UP001310890"/>
    </source>
</evidence>
<feature type="region of interest" description="Disordered" evidence="1">
    <location>
        <begin position="1"/>
        <end position="80"/>
    </location>
</feature>
<proteinExistence type="predicted"/>
<protein>
    <recommendedName>
        <fullName evidence="2">Aminotransferase class V domain-containing protein</fullName>
    </recommendedName>
</protein>
<dbReference type="InterPro" id="IPR000192">
    <property type="entry name" value="Aminotrans_V_dom"/>
</dbReference>
<sequence length="713" mass="77853">METSTYSPSVITNLSTTSPLQRTKSTGASSKQSRTEQYPYYLTRPAAGIDDHSSVSDIDPDDYATDYTTPDASDMPDDVEDFRDKEYPQLKGKVYMDHGGTTLYAKSLVEDFSADLIANLYGNPHSASTPSALAGHRVDLVRDRALRFFNADPEHWDLVFTANATASIKLVIECFKDHAASSNTPVWYGYHKDAHTSLVGAREATKMHRCFSSDEEVDIWINSGGLGGPRARQLGLFAYPGQSNMTGRRLPSSWAGRIRKSFHKAATYTLLDAAALASTAPLDLADPATAPDFVALSFYKIFGFPNIGALLVRKDSAHVLKSRKYFGGGTVDMVIAVNDTWHAKKDVSLHDRLEDGTLPFHSIFALDHAMNVHERLYGPDPMKFISHHTAQLGKQLYEGLVGLKHGNGMPLARIYKDDHSVYGDPSLQGATIAFNAQHADGSLVPYEEVEEAADDRNIFVRSGSLCNPGGVATYLNWSPAEMKAAYASGHRCSNPTQIMLGKPTGVVRLSLGAMSTSSDVQIVLQFLDEVYCQGSNERQAAPLSPPATPNHLTQLPPINMTTVQQGIAGPTPITPGNNPHPTDPTATALPTQPTTPTTITPGPDQDNNRPKYPPFNPQDYINMRKPWEEEFRKQSQQRQHEYNVAMEIRIRGLEDASLLSRNASAHGSGNFNGNGNGNGNGSANPTPSVKARKFGRSVVNLLRTKGHFVEAPR</sequence>
<reference evidence="3" key="1">
    <citation type="submission" date="2023-08" db="EMBL/GenBank/DDBJ databases">
        <title>Black Yeasts Isolated from many extreme environments.</title>
        <authorList>
            <person name="Coleine C."/>
            <person name="Stajich J.E."/>
            <person name="Selbmann L."/>
        </authorList>
    </citation>
    <scope>NUCLEOTIDE SEQUENCE</scope>
    <source>
        <strain evidence="3">CCFEE 5401</strain>
    </source>
</reference>
<dbReference type="InterPro" id="IPR015422">
    <property type="entry name" value="PyrdxlP-dep_Trfase_small"/>
</dbReference>
<feature type="region of interest" description="Disordered" evidence="1">
    <location>
        <begin position="664"/>
        <end position="690"/>
    </location>
</feature>